<dbReference type="AlphaFoldDB" id="A0A9N9BMX6"/>
<sequence length="124" mass="13808">MPFSSTNLLFPPLTTNIFSKTFSTDSQEPLLVKMSRHDNSGSIGSLTAAIQPKIPTLEVFLDQCKILESHESLVKAGCTVTEEMFQLFVKSEEKVLDDYIPKLSLNIFQQAAFKDGILKLRATP</sequence>
<comment type="caution">
    <text evidence="1">The sequence shown here is derived from an EMBL/GenBank/DDBJ whole genome shotgun (WGS) entry which is preliminary data.</text>
</comment>
<protein>
    <submittedName>
        <fullName evidence="1">3738_t:CDS:1</fullName>
    </submittedName>
</protein>
<organism evidence="1 2">
    <name type="scientific">Paraglomus brasilianum</name>
    <dbReference type="NCBI Taxonomy" id="144538"/>
    <lineage>
        <taxon>Eukaryota</taxon>
        <taxon>Fungi</taxon>
        <taxon>Fungi incertae sedis</taxon>
        <taxon>Mucoromycota</taxon>
        <taxon>Glomeromycotina</taxon>
        <taxon>Glomeromycetes</taxon>
        <taxon>Paraglomerales</taxon>
        <taxon>Paraglomeraceae</taxon>
        <taxon>Paraglomus</taxon>
    </lineage>
</organism>
<evidence type="ECO:0000313" key="1">
    <source>
        <dbReference type="EMBL" id="CAG8572011.1"/>
    </source>
</evidence>
<reference evidence="1" key="1">
    <citation type="submission" date="2021-06" db="EMBL/GenBank/DDBJ databases">
        <authorList>
            <person name="Kallberg Y."/>
            <person name="Tangrot J."/>
            <person name="Rosling A."/>
        </authorList>
    </citation>
    <scope>NUCLEOTIDE SEQUENCE</scope>
    <source>
        <strain evidence="1">BR232B</strain>
    </source>
</reference>
<gene>
    <name evidence="1" type="ORF">PBRASI_LOCUS6150</name>
</gene>
<dbReference type="Proteomes" id="UP000789739">
    <property type="component" value="Unassembled WGS sequence"/>
</dbReference>
<feature type="non-terminal residue" evidence="1">
    <location>
        <position position="1"/>
    </location>
</feature>
<keyword evidence="2" id="KW-1185">Reference proteome</keyword>
<accession>A0A9N9BMX6</accession>
<dbReference type="EMBL" id="CAJVPI010000786">
    <property type="protein sequence ID" value="CAG8572011.1"/>
    <property type="molecule type" value="Genomic_DNA"/>
</dbReference>
<name>A0A9N9BMX6_9GLOM</name>
<evidence type="ECO:0000313" key="2">
    <source>
        <dbReference type="Proteomes" id="UP000789739"/>
    </source>
</evidence>
<proteinExistence type="predicted"/>